<feature type="region of interest" description="Disordered" evidence="2">
    <location>
        <begin position="382"/>
        <end position="416"/>
    </location>
</feature>
<dbReference type="Gene3D" id="2.30.110.10">
    <property type="entry name" value="Electron Transport, Fmn-binding Protein, Chain A"/>
    <property type="match status" value="1"/>
</dbReference>
<proteinExistence type="predicted"/>
<dbReference type="GO" id="GO:0042602">
    <property type="term" value="F:riboflavin reductase (NADPH) activity"/>
    <property type="evidence" value="ECO:0007669"/>
    <property type="project" value="TreeGrafter"/>
</dbReference>
<dbReference type="PANTHER" id="PTHR30466">
    <property type="entry name" value="FLAVIN REDUCTASE"/>
    <property type="match status" value="1"/>
</dbReference>
<dbReference type="InterPro" id="IPR002563">
    <property type="entry name" value="Flavin_Rdtase-like_dom"/>
</dbReference>
<protein>
    <recommendedName>
        <fullName evidence="3">Flavin reductase like domain-containing protein</fullName>
    </recommendedName>
</protein>
<feature type="compositionally biased region" description="Low complexity" evidence="2">
    <location>
        <begin position="255"/>
        <end position="271"/>
    </location>
</feature>
<feature type="region of interest" description="Disordered" evidence="2">
    <location>
        <begin position="338"/>
        <end position="362"/>
    </location>
</feature>
<dbReference type="OrthoDB" id="2015405at2759"/>
<feature type="domain" description="Flavin reductase like" evidence="3">
    <location>
        <begin position="134"/>
        <end position="391"/>
    </location>
</feature>
<dbReference type="STRING" id="1328760.A0A165IKM8"/>
<dbReference type="SMART" id="SM00903">
    <property type="entry name" value="Flavin_Reduct"/>
    <property type="match status" value="1"/>
</dbReference>
<feature type="compositionally biased region" description="Low complexity" evidence="2">
    <location>
        <begin position="385"/>
        <end position="405"/>
    </location>
</feature>
<feature type="compositionally biased region" description="Polar residues" evidence="2">
    <location>
        <begin position="294"/>
        <end position="305"/>
    </location>
</feature>
<dbReference type="Proteomes" id="UP000076632">
    <property type="component" value="Unassembled WGS sequence"/>
</dbReference>
<dbReference type="PANTHER" id="PTHR30466:SF1">
    <property type="entry name" value="FMN REDUCTASE (NADH) RUTF"/>
    <property type="match status" value="1"/>
</dbReference>
<feature type="region of interest" description="Disordered" evidence="2">
    <location>
        <begin position="248"/>
        <end position="312"/>
    </location>
</feature>
<evidence type="ECO:0000313" key="4">
    <source>
        <dbReference type="EMBL" id="KZF25035.1"/>
    </source>
</evidence>
<reference evidence="4 5" key="1">
    <citation type="journal article" date="2016" name="Fungal Biol.">
        <title>The genome of Xylona heveae provides a window into fungal endophytism.</title>
        <authorList>
            <person name="Gazis R."/>
            <person name="Kuo A."/>
            <person name="Riley R."/>
            <person name="LaButti K."/>
            <person name="Lipzen A."/>
            <person name="Lin J."/>
            <person name="Amirebrahimi M."/>
            <person name="Hesse C.N."/>
            <person name="Spatafora J.W."/>
            <person name="Henrissat B."/>
            <person name="Hainaut M."/>
            <person name="Grigoriev I.V."/>
            <person name="Hibbett D.S."/>
        </authorList>
    </citation>
    <scope>NUCLEOTIDE SEQUENCE [LARGE SCALE GENOMIC DNA]</scope>
    <source>
        <strain evidence="4 5">TC161</strain>
    </source>
</reference>
<keyword evidence="1" id="KW-0560">Oxidoreductase</keyword>
<dbReference type="Pfam" id="PF01613">
    <property type="entry name" value="Flavin_Reduct"/>
    <property type="match status" value="1"/>
</dbReference>
<dbReference type="GeneID" id="28896912"/>
<accession>A0A165IKM8</accession>
<feature type="region of interest" description="Disordered" evidence="2">
    <location>
        <begin position="88"/>
        <end position="127"/>
    </location>
</feature>
<dbReference type="InterPro" id="IPR050268">
    <property type="entry name" value="NADH-dep_flavin_reductase"/>
</dbReference>
<organism evidence="4 5">
    <name type="scientific">Xylona heveae (strain CBS 132557 / TC161)</name>
    <dbReference type="NCBI Taxonomy" id="1328760"/>
    <lineage>
        <taxon>Eukaryota</taxon>
        <taxon>Fungi</taxon>
        <taxon>Dikarya</taxon>
        <taxon>Ascomycota</taxon>
        <taxon>Pezizomycotina</taxon>
        <taxon>Xylonomycetes</taxon>
        <taxon>Xylonales</taxon>
        <taxon>Xylonaceae</taxon>
        <taxon>Xylona</taxon>
    </lineage>
</organism>
<dbReference type="RefSeq" id="XP_018190590.1">
    <property type="nucleotide sequence ID" value="XM_018331775.1"/>
</dbReference>
<gene>
    <name evidence="4" type="ORF">L228DRAFT_243816</name>
</gene>
<dbReference type="GO" id="GO:0010181">
    <property type="term" value="F:FMN binding"/>
    <property type="evidence" value="ECO:0007669"/>
    <property type="project" value="InterPro"/>
</dbReference>
<dbReference type="SUPFAM" id="SSF50475">
    <property type="entry name" value="FMN-binding split barrel"/>
    <property type="match status" value="1"/>
</dbReference>
<keyword evidence="5" id="KW-1185">Reference proteome</keyword>
<evidence type="ECO:0000259" key="3">
    <source>
        <dbReference type="SMART" id="SM00903"/>
    </source>
</evidence>
<evidence type="ECO:0000256" key="1">
    <source>
        <dbReference type="ARBA" id="ARBA00023002"/>
    </source>
</evidence>
<name>A0A165IKM8_XYLHT</name>
<evidence type="ECO:0000313" key="5">
    <source>
        <dbReference type="Proteomes" id="UP000076632"/>
    </source>
</evidence>
<feature type="region of interest" description="Disordered" evidence="2">
    <location>
        <begin position="1"/>
        <end position="20"/>
    </location>
</feature>
<dbReference type="InParanoid" id="A0A165IKM8"/>
<feature type="compositionally biased region" description="Basic residues" evidence="2">
    <location>
        <begin position="9"/>
        <end position="20"/>
    </location>
</feature>
<sequence length="431" mass="45699">MILATRSGRGLHHAMRRSRAERKYATTIATAAQQFYRAFFQWTRDEMRSNALGARSICQKRNHQISLSSRAYSSFSSINAAPAGAAAASSSSSYSSSTSPSSQTTQQSRHNAATLAAATDSEPNPLSTRTRHLFRKIPHPVVLITTTQPQSSQDPQDSPQILEQEQAQAQAQLEHRFRGMTVSSFTSLTLDPFPIIAFNVLLPSRTYAALAASGEFLVHVLAANQQGADVAGRFTKGDAVGAFRSLAQTKSEPHSQAQTQTQTQSSESQASHAGPSVGILRSLRNDYLSPRRPTGSNSDSANKTTEGLPLVTGPGVMHVLRCELFDPFRGVGVLSANTSSAIPSDISPRSPPTAGAGPGAETGVRVGSHVIVMGKVVGVIDRDSVPSSSTSSSASTSSSPSSDTPTETETETDTALVYVDRKFGRVGGDLH</sequence>
<dbReference type="AlphaFoldDB" id="A0A165IKM8"/>
<dbReference type="InterPro" id="IPR012349">
    <property type="entry name" value="Split_barrel_FMN-bd"/>
</dbReference>
<dbReference type="EMBL" id="KV407455">
    <property type="protein sequence ID" value="KZF25035.1"/>
    <property type="molecule type" value="Genomic_DNA"/>
</dbReference>
<feature type="compositionally biased region" description="Low complexity" evidence="2">
    <location>
        <begin position="88"/>
        <end position="108"/>
    </location>
</feature>
<evidence type="ECO:0000256" key="2">
    <source>
        <dbReference type="SAM" id="MobiDB-lite"/>
    </source>
</evidence>